<dbReference type="HOGENOM" id="CLU_3345555_0_0_6"/>
<organism evidence="1 2">
    <name type="scientific">Mannheimia succiniciproducens (strain KCTC 0769BP / MBEL55E)</name>
    <dbReference type="NCBI Taxonomy" id="221988"/>
    <lineage>
        <taxon>Bacteria</taxon>
        <taxon>Pseudomonadati</taxon>
        <taxon>Pseudomonadota</taxon>
        <taxon>Gammaproteobacteria</taxon>
        <taxon>Pasteurellales</taxon>
        <taxon>Pasteurellaceae</taxon>
        <taxon>Basfia</taxon>
    </lineage>
</organism>
<evidence type="ECO:0000313" key="2">
    <source>
        <dbReference type="Proteomes" id="UP000000607"/>
    </source>
</evidence>
<dbReference type="Proteomes" id="UP000000607">
    <property type="component" value="Chromosome"/>
</dbReference>
<name>Q65W21_MANSM</name>
<sequence length="37" mass="4380">MVLMPAGLSIKSAVKIDKVLYNPRFLYFPPYKRISWH</sequence>
<keyword evidence="2" id="KW-1185">Reference proteome</keyword>
<dbReference type="AlphaFoldDB" id="Q65W21"/>
<gene>
    <name evidence="1" type="ordered locus">MS0232</name>
</gene>
<dbReference type="KEGG" id="msu:MS0232"/>
<reference evidence="1 2" key="1">
    <citation type="journal article" date="2004" name="Nat. Biotechnol.">
        <title>The genome sequence of the capnophilic rumen bacterium Mannheimia succiniciproducens.</title>
        <authorList>
            <person name="Hong S.H."/>
            <person name="Kim J.S."/>
            <person name="Lee S.Y."/>
            <person name="In Y.H."/>
            <person name="Choi S.S."/>
            <person name="Rih J.-K."/>
            <person name="Kim C.H."/>
            <person name="Jeong H."/>
            <person name="Hur C.G."/>
            <person name="Kim J.J."/>
        </authorList>
    </citation>
    <scope>NUCLEOTIDE SEQUENCE [LARGE SCALE GENOMIC DNA]</scope>
    <source>
        <strain evidence="2">KCTC 0769BP / MBEL55E</strain>
    </source>
</reference>
<evidence type="ECO:0000313" key="1">
    <source>
        <dbReference type="EMBL" id="AAU36839.1"/>
    </source>
</evidence>
<protein>
    <submittedName>
        <fullName evidence="1">Uncharacterized protein</fullName>
    </submittedName>
</protein>
<accession>Q65W21</accession>
<proteinExistence type="predicted"/>
<dbReference type="EMBL" id="AE016827">
    <property type="protein sequence ID" value="AAU36839.1"/>
    <property type="molecule type" value="Genomic_DNA"/>
</dbReference>